<evidence type="ECO:0000313" key="2">
    <source>
        <dbReference type="Proteomes" id="UP001152562"/>
    </source>
</evidence>
<comment type="caution">
    <text evidence="1">The sequence shown here is derived from an EMBL/GenBank/DDBJ whole genome shotgun (WGS) entry which is preliminary data.</text>
</comment>
<dbReference type="AlphaFoldDB" id="A0A9P0T6Y4"/>
<gene>
    <name evidence="1" type="ORF">PIBRA_LOCUS1996</name>
</gene>
<accession>A0A9P0T6Y4</accession>
<proteinExistence type="predicted"/>
<protein>
    <submittedName>
        <fullName evidence="1">Uncharacterized protein</fullName>
    </submittedName>
</protein>
<sequence>MNQSNNPTPGAFPYQRQFGPSRHSLYPCFGAPAATPPQNSNICFNTVASLRKSHPHLIQRRYDPCFK</sequence>
<dbReference type="EMBL" id="CALOZG010000002">
    <property type="protein sequence ID" value="CAH3982997.1"/>
    <property type="molecule type" value="Genomic_DNA"/>
</dbReference>
<reference evidence="1" key="1">
    <citation type="submission" date="2022-05" db="EMBL/GenBank/DDBJ databases">
        <authorList>
            <person name="Okamura Y."/>
        </authorList>
    </citation>
    <scope>NUCLEOTIDE SEQUENCE</scope>
</reference>
<organism evidence="1 2">
    <name type="scientific">Pieris brassicae</name>
    <name type="common">White butterfly</name>
    <name type="synonym">Large white butterfly</name>
    <dbReference type="NCBI Taxonomy" id="7116"/>
    <lineage>
        <taxon>Eukaryota</taxon>
        <taxon>Metazoa</taxon>
        <taxon>Ecdysozoa</taxon>
        <taxon>Arthropoda</taxon>
        <taxon>Hexapoda</taxon>
        <taxon>Insecta</taxon>
        <taxon>Pterygota</taxon>
        <taxon>Neoptera</taxon>
        <taxon>Endopterygota</taxon>
        <taxon>Lepidoptera</taxon>
        <taxon>Glossata</taxon>
        <taxon>Ditrysia</taxon>
        <taxon>Papilionoidea</taxon>
        <taxon>Pieridae</taxon>
        <taxon>Pierinae</taxon>
        <taxon>Pieris</taxon>
    </lineage>
</organism>
<name>A0A9P0T6Y4_PIEBR</name>
<dbReference type="Proteomes" id="UP001152562">
    <property type="component" value="Unassembled WGS sequence"/>
</dbReference>
<evidence type="ECO:0000313" key="1">
    <source>
        <dbReference type="EMBL" id="CAH3982997.1"/>
    </source>
</evidence>
<keyword evidence="2" id="KW-1185">Reference proteome</keyword>